<dbReference type="Pfam" id="PF00561">
    <property type="entry name" value="Abhydrolase_1"/>
    <property type="match status" value="1"/>
</dbReference>
<dbReference type="RefSeq" id="WP_129605481.1">
    <property type="nucleotide sequence ID" value="NZ_CP035544.1"/>
</dbReference>
<evidence type="ECO:0000313" key="2">
    <source>
        <dbReference type="EMBL" id="QBA64814.1"/>
    </source>
</evidence>
<dbReference type="PANTHER" id="PTHR46438:SF11">
    <property type="entry name" value="LIPASE-RELATED"/>
    <property type="match status" value="1"/>
</dbReference>
<dbReference type="PANTHER" id="PTHR46438">
    <property type="entry name" value="ALPHA/BETA-HYDROLASES SUPERFAMILY PROTEIN"/>
    <property type="match status" value="1"/>
</dbReference>
<dbReference type="AlphaFoldDB" id="A0A411EBA6"/>
<organism evidence="2 3">
    <name type="scientific">Muriicola soli</name>
    <dbReference type="NCBI Taxonomy" id="2507538"/>
    <lineage>
        <taxon>Bacteria</taxon>
        <taxon>Pseudomonadati</taxon>
        <taxon>Bacteroidota</taxon>
        <taxon>Flavobacteriia</taxon>
        <taxon>Flavobacteriales</taxon>
        <taxon>Flavobacteriaceae</taxon>
        <taxon>Muriicola</taxon>
    </lineage>
</organism>
<feature type="domain" description="AB hydrolase-1" evidence="1">
    <location>
        <begin position="79"/>
        <end position="182"/>
    </location>
</feature>
<proteinExistence type="predicted"/>
<dbReference type="Gene3D" id="3.40.50.1820">
    <property type="entry name" value="alpha/beta hydrolase"/>
    <property type="match status" value="1"/>
</dbReference>
<keyword evidence="3" id="KW-1185">Reference proteome</keyword>
<protein>
    <submittedName>
        <fullName evidence="2">Alpha/beta hydrolase</fullName>
    </submittedName>
</protein>
<sequence>MIAYFQRILPKIYGLYFNIIALFSKEKVAEKAFRLFCSPRKGRVLPIQEAFLNEAKFERVEVEDMQIQTYHWEGKGRRVLLLHGWESNTYRWRNMIGFLKKEDFDILAFDAPAHGWSTGELFHVIKYSACTKTMVDRYKPDYIIGHSVGGMTAVYHQYLWPKNSLSKIVTIGSPSEMKDVMDQYQSILNFKDSVMRALNQLIVERFGFGINDFSTSVFAKELNIDGLLIHDKYDTIAPYRASEKVHQNWKGSQLISTEGLGHSMHQDFVSQNIIDFLKS</sequence>
<evidence type="ECO:0000259" key="1">
    <source>
        <dbReference type="Pfam" id="PF00561"/>
    </source>
</evidence>
<evidence type="ECO:0000313" key="3">
    <source>
        <dbReference type="Proteomes" id="UP000290889"/>
    </source>
</evidence>
<dbReference type="SUPFAM" id="SSF53474">
    <property type="entry name" value="alpha/beta-Hydrolases"/>
    <property type="match status" value="1"/>
</dbReference>
<name>A0A411EBA6_9FLAO</name>
<keyword evidence="2" id="KW-0378">Hydrolase</keyword>
<dbReference type="KEGG" id="mur:EQY75_09920"/>
<gene>
    <name evidence="2" type="ORF">EQY75_09920</name>
</gene>
<dbReference type="OrthoDB" id="9785847at2"/>
<dbReference type="EMBL" id="CP035544">
    <property type="protein sequence ID" value="QBA64814.1"/>
    <property type="molecule type" value="Genomic_DNA"/>
</dbReference>
<dbReference type="Proteomes" id="UP000290889">
    <property type="component" value="Chromosome"/>
</dbReference>
<dbReference type="InterPro" id="IPR029058">
    <property type="entry name" value="AB_hydrolase_fold"/>
</dbReference>
<accession>A0A411EBA6</accession>
<reference evidence="2 3" key="1">
    <citation type="submission" date="2019-01" db="EMBL/GenBank/DDBJ databases">
        <title>Muriicola soli sp. nov., isolated from soil.</title>
        <authorList>
            <person name="Kang H.J."/>
            <person name="Kim S.B."/>
        </authorList>
    </citation>
    <scope>NUCLEOTIDE SEQUENCE [LARGE SCALE GENOMIC DNA]</scope>
    <source>
        <strain evidence="2 3">MMS17-SY002</strain>
    </source>
</reference>
<dbReference type="GO" id="GO:0016787">
    <property type="term" value="F:hydrolase activity"/>
    <property type="evidence" value="ECO:0007669"/>
    <property type="project" value="UniProtKB-KW"/>
</dbReference>
<dbReference type="InterPro" id="IPR000073">
    <property type="entry name" value="AB_hydrolase_1"/>
</dbReference>